<dbReference type="EMBL" id="KV428039">
    <property type="protein sequence ID" value="KZT39937.1"/>
    <property type="molecule type" value="Genomic_DNA"/>
</dbReference>
<name>A0A166ETT3_9AGAM</name>
<reference evidence="1 2" key="1">
    <citation type="journal article" date="2016" name="Mol. Biol. Evol.">
        <title>Comparative Genomics of Early-Diverging Mushroom-Forming Fungi Provides Insights into the Origins of Lignocellulose Decay Capabilities.</title>
        <authorList>
            <person name="Nagy L.G."/>
            <person name="Riley R."/>
            <person name="Tritt A."/>
            <person name="Adam C."/>
            <person name="Daum C."/>
            <person name="Floudas D."/>
            <person name="Sun H."/>
            <person name="Yadav J.S."/>
            <person name="Pangilinan J."/>
            <person name="Larsson K.H."/>
            <person name="Matsuura K."/>
            <person name="Barry K."/>
            <person name="Labutti K."/>
            <person name="Kuo R."/>
            <person name="Ohm R.A."/>
            <person name="Bhattacharya S.S."/>
            <person name="Shirouzu T."/>
            <person name="Yoshinaga Y."/>
            <person name="Martin F.M."/>
            <person name="Grigoriev I.V."/>
            <person name="Hibbett D.S."/>
        </authorList>
    </citation>
    <scope>NUCLEOTIDE SEQUENCE [LARGE SCALE GENOMIC DNA]</scope>
    <source>
        <strain evidence="1 2">HHB10207 ss-3</strain>
    </source>
</reference>
<organism evidence="1 2">
    <name type="scientific">Sistotremastrum suecicum HHB10207 ss-3</name>
    <dbReference type="NCBI Taxonomy" id="1314776"/>
    <lineage>
        <taxon>Eukaryota</taxon>
        <taxon>Fungi</taxon>
        <taxon>Dikarya</taxon>
        <taxon>Basidiomycota</taxon>
        <taxon>Agaricomycotina</taxon>
        <taxon>Agaricomycetes</taxon>
        <taxon>Sistotremastrales</taxon>
        <taxon>Sistotremastraceae</taxon>
        <taxon>Sistotremastrum</taxon>
    </lineage>
</organism>
<sequence length="549" mass="62261">MADSEENVQRRPNIFWTIPELVAMTMQSASPSALAACARVSKVVSEHALDALYRETNGFMPLLRLLCPMERTFTDPCWNFTSPISPAHWDRFKHYSNRIHFLSVDNEGHWEKYTSPEALAEFLITRPRGEDLLPSLSRLEWMDGSQRTKSLAVAILHDRLEEILLELAEADFPVVVEHLVRRAPRLRSLHLTISSAEVDAPRPDLCLANAIRQLSSLSSVKVPWHFIAMGQLTTLLQLPRLKTLWLTPFGLDKSVTKLDHTEEDISGSEVPGITDLSVDSAVLWSIRRSIGSMTRLSSLHLEIVDMNHVHRSLHLISHSCHSLKHFSMIVRDHRTGQTLLRPSRFTFAMLAPLLNMHGLQTLVIEHPTPPNLNDHDLGRLADSLPELRRLEICVRAYGVEERDVPTLGCLIPFAQKCRHLVHIGIWFDADAECPALDRLTDEITFSPSLKSIAFYGSRLRSSRQLRRADFLASILSPNAELRVSEYSTLLDSVIGDMEPYQYTAAPRDPDNELELYTQSAHWEGVRDILSRLRTTRSSRRESSSTQTST</sequence>
<protein>
    <recommendedName>
        <fullName evidence="3">F-box domain-containing protein</fullName>
    </recommendedName>
</protein>
<dbReference type="AlphaFoldDB" id="A0A166ETT3"/>
<dbReference type="OrthoDB" id="3222238at2759"/>
<proteinExistence type="predicted"/>
<dbReference type="SUPFAM" id="SSF52047">
    <property type="entry name" value="RNI-like"/>
    <property type="match status" value="1"/>
</dbReference>
<dbReference type="InterPro" id="IPR032675">
    <property type="entry name" value="LRR_dom_sf"/>
</dbReference>
<gene>
    <name evidence="1" type="ORF">SISSUDRAFT_1127659</name>
</gene>
<evidence type="ECO:0000313" key="1">
    <source>
        <dbReference type="EMBL" id="KZT39937.1"/>
    </source>
</evidence>
<dbReference type="Gene3D" id="3.80.10.10">
    <property type="entry name" value="Ribonuclease Inhibitor"/>
    <property type="match status" value="1"/>
</dbReference>
<evidence type="ECO:0008006" key="3">
    <source>
        <dbReference type="Google" id="ProtNLM"/>
    </source>
</evidence>
<keyword evidence="2" id="KW-1185">Reference proteome</keyword>
<dbReference type="Proteomes" id="UP000076798">
    <property type="component" value="Unassembled WGS sequence"/>
</dbReference>
<accession>A0A166ETT3</accession>
<evidence type="ECO:0000313" key="2">
    <source>
        <dbReference type="Proteomes" id="UP000076798"/>
    </source>
</evidence>